<sequence length="374" mass="40183">MKIAMLLDDSMDRPDGVQQVVSSMGRILVADGHEVVIVCSGGTGEPGPIPVVSLARNIGVSFNSNRLRTPRPARRADLRSWLLAERPDVIHVQMPYSPFFAGRLVREARRLLGDKVRIVGTFVILPDSAFSAFATRMLGLVLRPTLRLFDGFSALTEPAVEFSRVSFHAGGTVTPSPIDVGAFRAHVHTPRPDADGRPLTLSFLGRFVERKGAMELIEAIAALPDDVRAQLRVRMGGRGPLLGDAEALTAERGLSELVSFEGFVAEEDKPQFLADADIACFPATGGESFGIVLIEAMAAGAGVVIGGDNPGYTSTLGDPDAMIDARDTEAFAALITSLVRDPVRRAELHARQQERVKDFDSATVLKGVLELYGV</sequence>
<keyword evidence="1 5" id="KW-0328">Glycosyltransferase</keyword>
<dbReference type="Proteomes" id="UP001303408">
    <property type="component" value="Chromosome"/>
</dbReference>
<dbReference type="GO" id="GO:0016757">
    <property type="term" value="F:glycosyltransferase activity"/>
    <property type="evidence" value="ECO:0007669"/>
    <property type="project" value="UniProtKB-KW"/>
</dbReference>
<dbReference type="Gene3D" id="3.40.50.2000">
    <property type="entry name" value="Glycogen Phosphorylase B"/>
    <property type="match status" value="2"/>
</dbReference>
<feature type="domain" description="Glycosyltransferase subfamily 4-like N-terminal" evidence="4">
    <location>
        <begin position="16"/>
        <end position="162"/>
    </location>
</feature>
<evidence type="ECO:0000256" key="1">
    <source>
        <dbReference type="ARBA" id="ARBA00022676"/>
    </source>
</evidence>
<feature type="domain" description="Glycosyl transferase family 1" evidence="3">
    <location>
        <begin position="195"/>
        <end position="351"/>
    </location>
</feature>
<gene>
    <name evidence="5" type="ORF">RN607_12605</name>
</gene>
<keyword evidence="2 5" id="KW-0808">Transferase</keyword>
<dbReference type="InterPro" id="IPR001296">
    <property type="entry name" value="Glyco_trans_1"/>
</dbReference>
<evidence type="ECO:0000256" key="2">
    <source>
        <dbReference type="ARBA" id="ARBA00022679"/>
    </source>
</evidence>
<dbReference type="PANTHER" id="PTHR12526">
    <property type="entry name" value="GLYCOSYLTRANSFERASE"/>
    <property type="match status" value="1"/>
</dbReference>
<dbReference type="SUPFAM" id="SSF53756">
    <property type="entry name" value="UDP-Glycosyltransferase/glycogen phosphorylase"/>
    <property type="match status" value="1"/>
</dbReference>
<dbReference type="InterPro" id="IPR028098">
    <property type="entry name" value="Glyco_trans_4-like_N"/>
</dbReference>
<dbReference type="CDD" id="cd03801">
    <property type="entry name" value="GT4_PimA-like"/>
    <property type="match status" value="1"/>
</dbReference>
<evidence type="ECO:0000259" key="3">
    <source>
        <dbReference type="Pfam" id="PF00534"/>
    </source>
</evidence>
<accession>A0AA96JFQ1</accession>
<protein>
    <submittedName>
        <fullName evidence="5">Glycosyltransferase family 4 protein</fullName>
        <ecNumber evidence="5">2.4.-.-</ecNumber>
    </submittedName>
</protein>
<name>A0AA96JFQ1_9MICO</name>
<dbReference type="RefSeq" id="WP_313542961.1">
    <property type="nucleotide sequence ID" value="NZ_CP134880.1"/>
</dbReference>
<dbReference type="EMBL" id="CP134880">
    <property type="protein sequence ID" value="WNM27029.1"/>
    <property type="molecule type" value="Genomic_DNA"/>
</dbReference>
<dbReference type="EC" id="2.4.-.-" evidence="5"/>
<proteinExistence type="predicted"/>
<dbReference type="PANTHER" id="PTHR12526:SF613">
    <property type="entry name" value="PHOSPHATIDYL-MYO-INOSITOL MANNOSYLTRANSFERASE"/>
    <property type="match status" value="1"/>
</dbReference>
<dbReference type="Pfam" id="PF00534">
    <property type="entry name" value="Glycos_transf_1"/>
    <property type="match status" value="1"/>
</dbReference>
<dbReference type="Pfam" id="PF13579">
    <property type="entry name" value="Glyco_trans_4_4"/>
    <property type="match status" value="1"/>
</dbReference>
<evidence type="ECO:0000259" key="4">
    <source>
        <dbReference type="Pfam" id="PF13579"/>
    </source>
</evidence>
<evidence type="ECO:0000313" key="5">
    <source>
        <dbReference type="EMBL" id="WNM27029.1"/>
    </source>
</evidence>
<organism evidence="5">
    <name type="scientific">Demequina capsici</name>
    <dbReference type="NCBI Taxonomy" id="3075620"/>
    <lineage>
        <taxon>Bacteria</taxon>
        <taxon>Bacillati</taxon>
        <taxon>Actinomycetota</taxon>
        <taxon>Actinomycetes</taxon>
        <taxon>Micrococcales</taxon>
        <taxon>Demequinaceae</taxon>
        <taxon>Demequina</taxon>
    </lineage>
</organism>
<dbReference type="KEGG" id="dcp:RN607_12605"/>
<dbReference type="AlphaFoldDB" id="A0AA96JFQ1"/>
<reference evidence="5" key="1">
    <citation type="submission" date="2023-09" db="EMBL/GenBank/DDBJ databases">
        <title>Demequina sp. a novel bacteria isolated from Capsicum annuum.</title>
        <authorList>
            <person name="Humaira Z."/>
            <person name="Lee J."/>
            <person name="Cho D."/>
        </authorList>
    </citation>
    <scope>NUCLEOTIDE SEQUENCE</scope>
    <source>
        <strain evidence="5">PMTSA13</strain>
    </source>
</reference>